<evidence type="ECO:0000256" key="9">
    <source>
        <dbReference type="ARBA" id="ARBA00022967"/>
    </source>
</evidence>
<evidence type="ECO:0000259" key="19">
    <source>
        <dbReference type="Pfam" id="PF01059"/>
    </source>
</evidence>
<evidence type="ECO:0000256" key="15">
    <source>
        <dbReference type="ARBA" id="ARBA00023136"/>
    </source>
</evidence>
<feature type="transmembrane region" description="Helical" evidence="17">
    <location>
        <begin position="341"/>
        <end position="362"/>
    </location>
</feature>
<keyword evidence="11 17" id="KW-1133">Transmembrane helix</keyword>
<keyword evidence="14 17" id="KW-0496">Mitochondrion</keyword>
<dbReference type="PRINTS" id="PR01437">
    <property type="entry name" value="NUOXDRDTASE4"/>
</dbReference>
<proteinExistence type="inferred from homology"/>
<geneLocation type="mitochondrion" evidence="20"/>
<evidence type="ECO:0000256" key="16">
    <source>
        <dbReference type="ARBA" id="ARBA00049551"/>
    </source>
</evidence>
<comment type="function">
    <text evidence="1">Core subunit of the mitochondrial membrane respiratory chain NADH dehydrogenase (Complex I) that is believed to belong to the minimal assembly required for catalysis. Complex I functions in the transfer of electrons from NADH to the respiratory chain. The immediate electron acceptor for the enzyme is believed to be ubiquinone.</text>
</comment>
<evidence type="ECO:0000256" key="10">
    <source>
        <dbReference type="ARBA" id="ARBA00022982"/>
    </source>
</evidence>
<feature type="domain" description="NADH:quinone oxidoreductase/Mrp antiporter transmembrane" evidence="18">
    <location>
        <begin position="102"/>
        <end position="385"/>
    </location>
</feature>
<dbReference type="EC" id="7.1.1.2" evidence="4 17"/>
<keyword evidence="6 17" id="KW-0813">Transport</keyword>
<evidence type="ECO:0000256" key="3">
    <source>
        <dbReference type="ARBA" id="ARBA00009025"/>
    </source>
</evidence>
<dbReference type="InterPro" id="IPR003918">
    <property type="entry name" value="NADH_UbQ_OxRdtase"/>
</dbReference>
<feature type="transmembrane region" description="Helical" evidence="17">
    <location>
        <begin position="84"/>
        <end position="102"/>
    </location>
</feature>
<evidence type="ECO:0000256" key="2">
    <source>
        <dbReference type="ARBA" id="ARBA00004225"/>
    </source>
</evidence>
<evidence type="ECO:0000256" key="12">
    <source>
        <dbReference type="ARBA" id="ARBA00023027"/>
    </source>
</evidence>
<evidence type="ECO:0000256" key="1">
    <source>
        <dbReference type="ARBA" id="ARBA00003257"/>
    </source>
</evidence>
<dbReference type="GO" id="GO:0042773">
    <property type="term" value="P:ATP synthesis coupled electron transport"/>
    <property type="evidence" value="ECO:0007669"/>
    <property type="project" value="InterPro"/>
</dbReference>
<dbReference type="AlphaFoldDB" id="A0A6M4SQG8"/>
<keyword evidence="8 17" id="KW-0812">Transmembrane</keyword>
<evidence type="ECO:0000256" key="13">
    <source>
        <dbReference type="ARBA" id="ARBA00023075"/>
    </source>
</evidence>
<feature type="transmembrane region" description="Helical" evidence="17">
    <location>
        <begin position="299"/>
        <end position="320"/>
    </location>
</feature>
<evidence type="ECO:0000256" key="7">
    <source>
        <dbReference type="ARBA" id="ARBA00022660"/>
    </source>
</evidence>
<dbReference type="GO" id="GO:0048039">
    <property type="term" value="F:ubiquinone binding"/>
    <property type="evidence" value="ECO:0007669"/>
    <property type="project" value="TreeGrafter"/>
</dbReference>
<feature type="transmembrane region" description="Helical" evidence="17">
    <location>
        <begin position="271"/>
        <end position="293"/>
    </location>
</feature>
<dbReference type="InterPro" id="IPR000260">
    <property type="entry name" value="NADH4_N"/>
</dbReference>
<comment type="subcellular location">
    <subcellularLocation>
        <location evidence="2 17">Mitochondrion membrane</location>
        <topology evidence="2 17">Multi-pass membrane protein</topology>
    </subcellularLocation>
</comment>
<feature type="transmembrane region" description="Helical" evidence="17">
    <location>
        <begin position="135"/>
        <end position="158"/>
    </location>
</feature>
<feature type="transmembrane region" description="Helical" evidence="17">
    <location>
        <begin position="108"/>
        <end position="128"/>
    </location>
</feature>
<comment type="similarity">
    <text evidence="3 17">Belongs to the complex I subunit 4 family.</text>
</comment>
<feature type="transmembrane region" description="Helical" evidence="17">
    <location>
        <begin position="12"/>
        <end position="33"/>
    </location>
</feature>
<protein>
    <recommendedName>
        <fullName evidence="5 17">NADH-ubiquinone oxidoreductase chain 4</fullName>
        <ecNumber evidence="4 17">7.1.1.2</ecNumber>
    </recommendedName>
</protein>
<dbReference type="GO" id="GO:0015990">
    <property type="term" value="P:electron transport coupled proton transport"/>
    <property type="evidence" value="ECO:0007669"/>
    <property type="project" value="TreeGrafter"/>
</dbReference>
<evidence type="ECO:0000256" key="11">
    <source>
        <dbReference type="ARBA" id="ARBA00022989"/>
    </source>
</evidence>
<accession>A0A6M4SQG8</accession>
<organism evidence="20">
    <name type="scientific">Gondwanalimnadia sp. MT-2020</name>
    <dbReference type="NCBI Taxonomy" id="2731355"/>
    <lineage>
        <taxon>Eukaryota</taxon>
        <taxon>Metazoa</taxon>
        <taxon>Ecdysozoa</taxon>
        <taxon>Arthropoda</taxon>
        <taxon>Crustacea</taxon>
        <taxon>Branchiopoda</taxon>
        <taxon>Diplostraca</taxon>
        <taxon>Spinicaudata</taxon>
        <taxon>Limnadiidae</taxon>
        <taxon>Gondwanalimnadia</taxon>
    </lineage>
</organism>
<dbReference type="EMBL" id="MN625703">
    <property type="protein sequence ID" value="QJS52212.1"/>
    <property type="molecule type" value="Genomic_DNA"/>
</dbReference>
<comment type="catalytic activity">
    <reaction evidence="16 17">
        <text>a ubiquinone + NADH + 5 H(+)(in) = a ubiquinol + NAD(+) + 4 H(+)(out)</text>
        <dbReference type="Rhea" id="RHEA:29091"/>
        <dbReference type="Rhea" id="RHEA-COMP:9565"/>
        <dbReference type="Rhea" id="RHEA-COMP:9566"/>
        <dbReference type="ChEBI" id="CHEBI:15378"/>
        <dbReference type="ChEBI" id="CHEBI:16389"/>
        <dbReference type="ChEBI" id="CHEBI:17976"/>
        <dbReference type="ChEBI" id="CHEBI:57540"/>
        <dbReference type="ChEBI" id="CHEBI:57945"/>
        <dbReference type="EC" id="7.1.1.2"/>
    </reaction>
</comment>
<evidence type="ECO:0000256" key="17">
    <source>
        <dbReference type="RuleBase" id="RU003297"/>
    </source>
</evidence>
<feature type="transmembrane region" description="Helical" evidence="17">
    <location>
        <begin position="208"/>
        <end position="226"/>
    </location>
</feature>
<feature type="transmembrane region" description="Helical" evidence="17">
    <location>
        <begin position="419"/>
        <end position="440"/>
    </location>
</feature>
<dbReference type="GO" id="GO:0008137">
    <property type="term" value="F:NADH dehydrogenase (ubiquinone) activity"/>
    <property type="evidence" value="ECO:0007669"/>
    <property type="project" value="UniProtKB-UniRule"/>
</dbReference>
<keyword evidence="15 17" id="KW-0472">Membrane</keyword>
<feature type="transmembrane region" description="Helical" evidence="17">
    <location>
        <begin position="246"/>
        <end position="264"/>
    </location>
</feature>
<feature type="transmembrane region" description="Helical" evidence="17">
    <location>
        <begin position="178"/>
        <end position="201"/>
    </location>
</feature>
<dbReference type="InterPro" id="IPR001750">
    <property type="entry name" value="ND/Mrp_TM"/>
</dbReference>
<dbReference type="Pfam" id="PF01059">
    <property type="entry name" value="Oxidored_q5_N"/>
    <property type="match status" value="1"/>
</dbReference>
<feature type="transmembrane region" description="Helical" evidence="17">
    <location>
        <begin position="374"/>
        <end position="398"/>
    </location>
</feature>
<comment type="function">
    <text evidence="17">Core subunit of the mitochondrial membrane respiratory chain NADH dehydrogenase (Complex I) which catalyzes electron transfer from NADH through the respiratory chain, using ubiquinone as an electron acceptor. Essential for the catalytic activity and assembly of complex I.</text>
</comment>
<name>A0A6M4SQG8_9CRUS</name>
<dbReference type="Pfam" id="PF00361">
    <property type="entry name" value="Proton_antipo_M"/>
    <property type="match status" value="1"/>
</dbReference>
<evidence type="ECO:0000256" key="4">
    <source>
        <dbReference type="ARBA" id="ARBA00012944"/>
    </source>
</evidence>
<evidence type="ECO:0000313" key="20">
    <source>
        <dbReference type="EMBL" id="QJS52212.1"/>
    </source>
</evidence>
<evidence type="ECO:0000256" key="14">
    <source>
        <dbReference type="ARBA" id="ARBA00023128"/>
    </source>
</evidence>
<evidence type="ECO:0000256" key="8">
    <source>
        <dbReference type="ARBA" id="ARBA00022692"/>
    </source>
</evidence>
<evidence type="ECO:0000256" key="5">
    <source>
        <dbReference type="ARBA" id="ARBA00021006"/>
    </source>
</evidence>
<reference evidence="20" key="1">
    <citation type="journal article" date="2020" name="Mitochondrial DNA Part B Resour">
        <title>The complete mitogenome of an undescribed clam shrimp of the genus Gondwanalimnadia (Branchiopoda: Spinicaudata), from a temporary wetland in Central District, Botswana.</title>
        <authorList>
            <person name="Tladi M."/>
            <person name="Dalu T."/>
            <person name="Rogers D.C."/>
            <person name="Nyamukondiwa C."/>
            <person name="Emami-Khoyi A."/>
            <person name="Oliver J.C."/>
            <person name="Teske P.R."/>
            <person name="Wasserman R.J."/>
        </authorList>
    </citation>
    <scope>NUCLEOTIDE SEQUENCE</scope>
</reference>
<keyword evidence="13 17" id="KW-0830">Ubiquinone</keyword>
<dbReference type="GO" id="GO:0031966">
    <property type="term" value="C:mitochondrial membrane"/>
    <property type="evidence" value="ECO:0007669"/>
    <property type="project" value="UniProtKB-SubCell"/>
</dbReference>
<dbReference type="PANTHER" id="PTHR43507:SF20">
    <property type="entry name" value="NADH-UBIQUINONE OXIDOREDUCTASE CHAIN 4"/>
    <property type="match status" value="1"/>
</dbReference>
<evidence type="ECO:0000256" key="6">
    <source>
        <dbReference type="ARBA" id="ARBA00022448"/>
    </source>
</evidence>
<feature type="transmembrane region" description="Helical" evidence="17">
    <location>
        <begin position="53"/>
        <end position="75"/>
    </location>
</feature>
<gene>
    <name evidence="20" type="primary">ND4</name>
</gene>
<keyword evidence="12 17" id="KW-0520">NAD</keyword>
<dbReference type="GO" id="GO:0003954">
    <property type="term" value="F:NADH dehydrogenase activity"/>
    <property type="evidence" value="ECO:0007669"/>
    <property type="project" value="TreeGrafter"/>
</dbReference>
<evidence type="ECO:0000259" key="18">
    <source>
        <dbReference type="Pfam" id="PF00361"/>
    </source>
</evidence>
<keyword evidence="10 17" id="KW-0249">Electron transport</keyword>
<sequence>MLKFIIPMILCSLMAPFSWLFSMSILIVLFLSLSAQEYSFNFKTFDFVILDNISFSLILLSIWIAILMFLSSFYIKKNNNFDHIFNITLVFMTVSLVLSFSASNLLTFYILFESSLIPTSILILGWGYQPERWQAFIYLLFYTLFASLPLLISLFWVYDNLQSLELIFIENSKKFSSSFLFMGLTLAFLVKLPVYFCHLWLPKAHVEAPIAGSMILAGILLKLGGYGLMRSLPLTSFSLMKSFNPWIMSVAIWGGVFASFICTRQNDMKSLIAYSSVAHMALVCVTLLTLLTSGWVGSLIMMIAHGLISSALFCLANILYEQSGSRSLLLNKGFININPSMSLKWFIVIACSMAAPPSLNFLSEVVMVSSCLSLSMWFSIPIALISFLSAVYSLYLFSNTQHGKSSTAFLGHSNKLSEFMLIMLHTGPALLLPLFISMLYV</sequence>
<keyword evidence="7 17" id="KW-0679">Respiratory chain</keyword>
<feature type="domain" description="NADH:ubiquinone oxidoreductase chain 4 N-terminal" evidence="19">
    <location>
        <begin position="1"/>
        <end position="98"/>
    </location>
</feature>
<dbReference type="PANTHER" id="PTHR43507">
    <property type="entry name" value="NADH-UBIQUINONE OXIDOREDUCTASE CHAIN 4"/>
    <property type="match status" value="1"/>
</dbReference>
<keyword evidence="9" id="KW-1278">Translocase</keyword>